<proteinExistence type="predicted"/>
<name>A0A0F9T308_9ZZZZ</name>
<dbReference type="Pfam" id="PF24175">
    <property type="entry name" value="SU10_adaptor"/>
    <property type="match status" value="1"/>
</dbReference>
<gene>
    <name evidence="1" type="ORF">LCGC14_0779760</name>
</gene>
<sequence>MTLTTMRDRVRQRSRTHSDFVADSIIDDRINEAVTQLAKDVNGLIKEAYLPLTAKFDLFTHHAFNITIVDGTNALVATDIPVTDADVVDQTGAQAATELQERIRAAGPTTLTVAWDTANYKFTIDAIDSTSITIAAPSGNNYANVTGLLFAKTGTETATSWVGNVPQDVMLEVDLPSDFLKVKIVEWDRNPLASSPIDLFISPQASGTPSFYYIINKKMRVNAVPTSQKLFHLFYSYMPATLAADGTEVDVDDEIEDAVIFYATALIYEDGGDVKMARHFRARYIEQKNKYKQQIGNQNPKYRTYLKERKGFIRRYYTVVP</sequence>
<dbReference type="AlphaFoldDB" id="A0A0F9T308"/>
<evidence type="ECO:0000313" key="1">
    <source>
        <dbReference type="EMBL" id="KKN35828.1"/>
    </source>
</evidence>
<accession>A0A0F9T308</accession>
<dbReference type="InterPro" id="IPR056209">
    <property type="entry name" value="SU10_adaptor"/>
</dbReference>
<dbReference type="EMBL" id="LAZR01002008">
    <property type="protein sequence ID" value="KKN35828.1"/>
    <property type="molecule type" value="Genomic_DNA"/>
</dbReference>
<reference evidence="1" key="1">
    <citation type="journal article" date="2015" name="Nature">
        <title>Complex archaea that bridge the gap between prokaryotes and eukaryotes.</title>
        <authorList>
            <person name="Spang A."/>
            <person name="Saw J.H."/>
            <person name="Jorgensen S.L."/>
            <person name="Zaremba-Niedzwiedzka K."/>
            <person name="Martijn J."/>
            <person name="Lind A.E."/>
            <person name="van Eijk R."/>
            <person name="Schleper C."/>
            <person name="Guy L."/>
            <person name="Ettema T.J."/>
        </authorList>
    </citation>
    <scope>NUCLEOTIDE SEQUENCE</scope>
</reference>
<organism evidence="1">
    <name type="scientific">marine sediment metagenome</name>
    <dbReference type="NCBI Taxonomy" id="412755"/>
    <lineage>
        <taxon>unclassified sequences</taxon>
        <taxon>metagenomes</taxon>
        <taxon>ecological metagenomes</taxon>
    </lineage>
</organism>
<protein>
    <submittedName>
        <fullName evidence="1">Uncharacterized protein</fullName>
    </submittedName>
</protein>
<comment type="caution">
    <text evidence="1">The sequence shown here is derived from an EMBL/GenBank/DDBJ whole genome shotgun (WGS) entry which is preliminary data.</text>
</comment>